<dbReference type="STRING" id="1045558.SAMN05216175_104320"/>
<protein>
    <submittedName>
        <fullName evidence="2">Uncharacterized protein</fullName>
    </submittedName>
</protein>
<gene>
    <name evidence="2" type="ORF">SAMN05216175_104320</name>
</gene>
<dbReference type="EMBL" id="FOOU01000004">
    <property type="protein sequence ID" value="SFG25228.1"/>
    <property type="molecule type" value="Genomic_DNA"/>
</dbReference>
<evidence type="ECO:0000313" key="2">
    <source>
        <dbReference type="EMBL" id="SFG25228.1"/>
    </source>
</evidence>
<reference evidence="3" key="1">
    <citation type="submission" date="2016-10" db="EMBL/GenBank/DDBJ databases">
        <authorList>
            <person name="Varghese N."/>
            <person name="Submissions S."/>
        </authorList>
    </citation>
    <scope>NUCLEOTIDE SEQUENCE [LARGE SCALE GENOMIC DNA]</scope>
    <source>
        <strain evidence="3">CGMCC 1.10971</strain>
    </source>
</reference>
<dbReference type="AlphaFoldDB" id="A0A1I2QAA1"/>
<dbReference type="RefSeq" id="WP_090726775.1">
    <property type="nucleotide sequence ID" value="NZ_FOOU01000004.1"/>
</dbReference>
<dbReference type="Proteomes" id="UP000198623">
    <property type="component" value="Unassembled WGS sequence"/>
</dbReference>
<keyword evidence="1" id="KW-1133">Transmembrane helix</keyword>
<evidence type="ECO:0000256" key="1">
    <source>
        <dbReference type="SAM" id="Phobius"/>
    </source>
</evidence>
<keyword evidence="1" id="KW-0472">Membrane</keyword>
<proteinExistence type="predicted"/>
<keyword evidence="1" id="KW-0812">Transmembrane</keyword>
<organism evidence="2 3">
    <name type="scientific">Neptunomonas qingdaonensis</name>
    <dbReference type="NCBI Taxonomy" id="1045558"/>
    <lineage>
        <taxon>Bacteria</taxon>
        <taxon>Pseudomonadati</taxon>
        <taxon>Pseudomonadota</taxon>
        <taxon>Gammaproteobacteria</taxon>
        <taxon>Oceanospirillales</taxon>
        <taxon>Oceanospirillaceae</taxon>
        <taxon>Neptunomonas</taxon>
    </lineage>
</organism>
<evidence type="ECO:0000313" key="3">
    <source>
        <dbReference type="Proteomes" id="UP000198623"/>
    </source>
</evidence>
<accession>A0A1I2QAA1</accession>
<sequence length="119" mass="12779">MKFNKKLYVFIIPLAVSYVGGLSALPLDVNQFPTPSYAVQLDELDNVRGRGGVVNMTTIVNSNIDAELSNNTAINNVTGFNIIDNGAFTEASGIFSIIQNTGNNVIIQDSTIVNVTIMP</sequence>
<name>A0A1I2QAA1_9GAMM</name>
<dbReference type="OrthoDB" id="5786382at2"/>
<feature type="transmembrane region" description="Helical" evidence="1">
    <location>
        <begin position="7"/>
        <end position="27"/>
    </location>
</feature>
<keyword evidence="3" id="KW-1185">Reference proteome</keyword>